<dbReference type="Pfam" id="PF05193">
    <property type="entry name" value="Peptidase_M16_C"/>
    <property type="match status" value="1"/>
</dbReference>
<dbReference type="GO" id="GO:0006508">
    <property type="term" value="P:proteolysis"/>
    <property type="evidence" value="ECO:0007669"/>
    <property type="project" value="UniProtKB-KW"/>
</dbReference>
<dbReference type="PANTHER" id="PTHR43690:SF17">
    <property type="entry name" value="PROTEIN YHJJ"/>
    <property type="match status" value="1"/>
</dbReference>
<dbReference type="InterPro" id="IPR011765">
    <property type="entry name" value="Pept_M16_N"/>
</dbReference>
<dbReference type="EMBL" id="FRAD01000005">
    <property type="protein sequence ID" value="SHJ69307.1"/>
    <property type="molecule type" value="Genomic_DNA"/>
</dbReference>
<evidence type="ECO:0000256" key="5">
    <source>
        <dbReference type="ARBA" id="ARBA00023049"/>
    </source>
</evidence>
<dbReference type="Gene3D" id="3.30.830.10">
    <property type="entry name" value="Metalloenzyme, LuxS/M16 peptidase-like"/>
    <property type="match status" value="2"/>
</dbReference>
<name>A0A1M6LDS4_9CLOT</name>
<dbReference type="InterPro" id="IPR007863">
    <property type="entry name" value="Peptidase_M16_C"/>
</dbReference>
<dbReference type="AlphaFoldDB" id="A0A1M6LDS4"/>
<feature type="domain" description="Peptidase M16 C-terminal" evidence="7">
    <location>
        <begin position="164"/>
        <end position="340"/>
    </location>
</feature>
<evidence type="ECO:0000256" key="4">
    <source>
        <dbReference type="ARBA" id="ARBA00022833"/>
    </source>
</evidence>
<comment type="similarity">
    <text evidence="1">Belongs to the peptidase M16 family.</text>
</comment>
<evidence type="ECO:0000256" key="2">
    <source>
        <dbReference type="ARBA" id="ARBA00022670"/>
    </source>
</evidence>
<evidence type="ECO:0000259" key="7">
    <source>
        <dbReference type="Pfam" id="PF05193"/>
    </source>
</evidence>
<evidence type="ECO:0000313" key="9">
    <source>
        <dbReference type="Proteomes" id="UP000183952"/>
    </source>
</evidence>
<keyword evidence="5" id="KW-0482">Metalloprotease</keyword>
<dbReference type="OrthoDB" id="9811314at2"/>
<gene>
    <name evidence="8" type="ORF">SAMN02745248_00722</name>
</gene>
<organism evidence="8 9">
    <name type="scientific">Hathewaya proteolytica DSM 3090</name>
    <dbReference type="NCBI Taxonomy" id="1121331"/>
    <lineage>
        <taxon>Bacteria</taxon>
        <taxon>Bacillati</taxon>
        <taxon>Bacillota</taxon>
        <taxon>Clostridia</taxon>
        <taxon>Eubacteriales</taxon>
        <taxon>Clostridiaceae</taxon>
        <taxon>Hathewaya</taxon>
    </lineage>
</organism>
<dbReference type="InterPro" id="IPR050626">
    <property type="entry name" value="Peptidase_M16"/>
</dbReference>
<proteinExistence type="inferred from homology"/>
<dbReference type="PANTHER" id="PTHR43690">
    <property type="entry name" value="NARDILYSIN"/>
    <property type="match status" value="1"/>
</dbReference>
<dbReference type="Proteomes" id="UP000183952">
    <property type="component" value="Unassembled WGS sequence"/>
</dbReference>
<keyword evidence="3" id="KW-0378">Hydrolase</keyword>
<reference evidence="8 9" key="1">
    <citation type="submission" date="2016-11" db="EMBL/GenBank/DDBJ databases">
        <authorList>
            <person name="Jaros S."/>
            <person name="Januszkiewicz K."/>
            <person name="Wedrychowicz H."/>
        </authorList>
    </citation>
    <scope>NUCLEOTIDE SEQUENCE [LARGE SCALE GENOMIC DNA]</scope>
    <source>
        <strain evidence="8 9">DSM 3090</strain>
    </source>
</reference>
<dbReference type="GO" id="GO:0046872">
    <property type="term" value="F:metal ion binding"/>
    <property type="evidence" value="ECO:0007669"/>
    <property type="project" value="InterPro"/>
</dbReference>
<dbReference type="SUPFAM" id="SSF63411">
    <property type="entry name" value="LuxS/MPP-like metallohydrolase"/>
    <property type="match status" value="2"/>
</dbReference>
<protein>
    <submittedName>
        <fullName evidence="8">Predicted Zn-dependent peptidase</fullName>
    </submittedName>
</protein>
<feature type="domain" description="Peptidase M16 N-terminal" evidence="6">
    <location>
        <begin position="21"/>
        <end position="152"/>
    </location>
</feature>
<evidence type="ECO:0000256" key="1">
    <source>
        <dbReference type="ARBA" id="ARBA00007261"/>
    </source>
</evidence>
<dbReference type="GO" id="GO:0008237">
    <property type="term" value="F:metallopeptidase activity"/>
    <property type="evidence" value="ECO:0007669"/>
    <property type="project" value="UniProtKB-KW"/>
</dbReference>
<keyword evidence="4" id="KW-0862">Zinc</keyword>
<evidence type="ECO:0000259" key="6">
    <source>
        <dbReference type="Pfam" id="PF00675"/>
    </source>
</evidence>
<dbReference type="Pfam" id="PF00675">
    <property type="entry name" value="Peptidase_M16"/>
    <property type="match status" value="1"/>
</dbReference>
<evidence type="ECO:0000313" key="8">
    <source>
        <dbReference type="EMBL" id="SHJ69307.1"/>
    </source>
</evidence>
<keyword evidence="9" id="KW-1185">Reference proteome</keyword>
<accession>A0A1M6LDS4</accession>
<keyword evidence="2" id="KW-0645">Protease</keyword>
<sequence length="423" mass="48761">MNIVCFKNGVRLIYKKSQSNLTSFCIGFEAGANKDPEGYYGIAHAVEHMVYKGTNTKDEHEINEKIDELFGFSNAMTNYPYVVYYGTCLSEDFQQGFKLHSDFLIHPAFSEKGFKEEMDVIKEELKEWKEDAYQHCEDLCFYHGFKKKRVRELIIGNCETLENIALEDIREFHKKHYVGENCVVSVTSNLDLDIIIDIVEDGFRDIKPQYCEEHIVLHEVNAAGIFKDEIGSESCKINFVYSLDNLTSEEIMNFRVFNNFFAEGVSSLLYNEIRTKRGLSYEVGAKLKDEKGVEIYKIYLGTSSEKADVAVEVVNQLIYKIKNNIIKIKSETIDKAIKNLKLKQSIDLEKSIVHSFRLCIMEIMGDKKDKKLYCSTSNDNNFAIHDYISPLYYDELCLNTIDEKTILAVVNKVLKDPTIEIMT</sequence>
<evidence type="ECO:0000256" key="3">
    <source>
        <dbReference type="ARBA" id="ARBA00022801"/>
    </source>
</evidence>
<dbReference type="STRING" id="1121331.SAMN02745248_00722"/>
<dbReference type="InterPro" id="IPR011249">
    <property type="entry name" value="Metalloenz_LuxS/M16"/>
</dbReference>
<dbReference type="RefSeq" id="WP_072902442.1">
    <property type="nucleotide sequence ID" value="NZ_FRAD01000005.1"/>
</dbReference>